<dbReference type="GO" id="GO:0005802">
    <property type="term" value="C:trans-Golgi network"/>
    <property type="evidence" value="ECO:0007669"/>
    <property type="project" value="InterPro"/>
</dbReference>
<proteinExistence type="predicted"/>
<feature type="compositionally biased region" description="Low complexity" evidence="1">
    <location>
        <begin position="479"/>
        <end position="501"/>
    </location>
</feature>
<dbReference type="OrthoDB" id="1695393at2759"/>
<feature type="compositionally biased region" description="Polar residues" evidence="1">
    <location>
        <begin position="170"/>
        <end position="179"/>
    </location>
</feature>
<dbReference type="InterPro" id="IPR011989">
    <property type="entry name" value="ARM-like"/>
</dbReference>
<reference evidence="2 3" key="1">
    <citation type="submission" date="2017-03" db="EMBL/GenBank/DDBJ databases">
        <title>An alternative strategy for trypanosome survival in the mammalian bloodstream revealed through genome and transcriptome analysis of the ubiquitous bovine parasite Trypanosoma (Megatrypanum) theileri.</title>
        <authorList>
            <person name="Kelly S."/>
            <person name="Ivens A."/>
            <person name="Mott A."/>
            <person name="O'Neill E."/>
            <person name="Emms D."/>
            <person name="Macleod O."/>
            <person name="Voorheis P."/>
            <person name="Matthews J."/>
            <person name="Matthews K."/>
            <person name="Carrington M."/>
        </authorList>
    </citation>
    <scope>NUCLEOTIDE SEQUENCE [LARGE SCALE GENOMIC DNA]</scope>
    <source>
        <strain evidence="2">Edinburgh</strain>
    </source>
</reference>
<dbReference type="VEuPathDB" id="TriTrypDB:TM35_000063490"/>
<dbReference type="AlphaFoldDB" id="A0A1X0P326"/>
<dbReference type="SUPFAM" id="SSF48371">
    <property type="entry name" value="ARM repeat"/>
    <property type="match status" value="1"/>
</dbReference>
<dbReference type="GO" id="GO:0032367">
    <property type="term" value="P:intracellular cholesterol transport"/>
    <property type="evidence" value="ECO:0007669"/>
    <property type="project" value="InterPro"/>
</dbReference>
<evidence type="ECO:0000256" key="1">
    <source>
        <dbReference type="SAM" id="MobiDB-lite"/>
    </source>
</evidence>
<feature type="region of interest" description="Disordered" evidence="1">
    <location>
        <begin position="124"/>
        <end position="147"/>
    </location>
</feature>
<evidence type="ECO:0000313" key="2">
    <source>
        <dbReference type="EMBL" id="ORC91344.1"/>
    </source>
</evidence>
<keyword evidence="3" id="KW-1185">Reference proteome</keyword>
<gene>
    <name evidence="2" type="ORF">TM35_000063490</name>
</gene>
<dbReference type="GO" id="GO:0055037">
    <property type="term" value="C:recycling endosome"/>
    <property type="evidence" value="ECO:0007669"/>
    <property type="project" value="TreeGrafter"/>
</dbReference>
<protein>
    <submittedName>
        <fullName evidence="2">Uncharacterized protein</fullName>
    </submittedName>
</protein>
<feature type="compositionally biased region" description="Low complexity" evidence="1">
    <location>
        <begin position="666"/>
        <end position="684"/>
    </location>
</feature>
<dbReference type="PANTHER" id="PTHR32059:SF0">
    <property type="entry name" value="RAB11-BINDING PROTEIN RELCH"/>
    <property type="match status" value="1"/>
</dbReference>
<comment type="caution">
    <text evidence="2">The sequence shown here is derived from an EMBL/GenBank/DDBJ whole genome shotgun (WGS) entry which is preliminary data.</text>
</comment>
<feature type="compositionally biased region" description="Low complexity" evidence="1">
    <location>
        <begin position="133"/>
        <end position="147"/>
    </location>
</feature>
<dbReference type="Gene3D" id="1.25.10.10">
    <property type="entry name" value="Leucine-rich Repeat Variant"/>
    <property type="match status" value="2"/>
</dbReference>
<feature type="region of interest" description="Disordered" evidence="1">
    <location>
        <begin position="666"/>
        <end position="689"/>
    </location>
</feature>
<feature type="region of interest" description="Disordered" evidence="1">
    <location>
        <begin position="170"/>
        <end position="196"/>
    </location>
</feature>
<dbReference type="InterPro" id="IPR016024">
    <property type="entry name" value="ARM-type_fold"/>
</dbReference>
<dbReference type="Proteomes" id="UP000192257">
    <property type="component" value="Unassembled WGS sequence"/>
</dbReference>
<organism evidence="2 3">
    <name type="scientific">Trypanosoma theileri</name>
    <dbReference type="NCBI Taxonomy" id="67003"/>
    <lineage>
        <taxon>Eukaryota</taxon>
        <taxon>Discoba</taxon>
        <taxon>Euglenozoa</taxon>
        <taxon>Kinetoplastea</taxon>
        <taxon>Metakinetoplastina</taxon>
        <taxon>Trypanosomatida</taxon>
        <taxon>Trypanosomatidae</taxon>
        <taxon>Trypanosoma</taxon>
    </lineage>
</organism>
<dbReference type="GeneID" id="39983166"/>
<name>A0A1X0P326_9TRYP</name>
<feature type="region of interest" description="Disordered" evidence="1">
    <location>
        <begin position="471"/>
        <end position="502"/>
    </location>
</feature>
<dbReference type="InterPro" id="IPR040362">
    <property type="entry name" value="RELCH"/>
</dbReference>
<dbReference type="RefSeq" id="XP_028885410.1">
    <property type="nucleotide sequence ID" value="XM_029023386.1"/>
</dbReference>
<evidence type="ECO:0000313" key="3">
    <source>
        <dbReference type="Proteomes" id="UP000192257"/>
    </source>
</evidence>
<sequence length="1108" mass="121556">MQITTLEQVAAWLRENNCPMTSMELYYEWRNVHHESYQPFLDIAVAAAEEEEEKEKEEKKTHQISLSLSLSSNTFSTQQREGIVKDTEDSNTLMEQALVDLLIKYGEEKGITAMSRAVKKAAIQLQQDHSSHSQEGSSHHTSIGTGISTITNTTITMNSRANRMSIHNDQSTLGTQRLGDSSPLGKENNNNNSNSNNVITILEQKLHQIEDERTNTTNILSERLPMLIRVVDPMQKDILIPLISLNATLSNTTAGKAASRLLLLTLYTRPNREHRAIVSEAWARALKDDSSSLSENEIVPELFNLANAKSVERRILALSCLDAVAPYLTNSPSQRRSICQGLLFPLSKDESRTVRCHVVQCLVDVWPKISDNDNSLEFDKKQQQQEENNNNNNKDDEEVDLCLSYFVELLLHLALHDSSLTVQGRAFQSLRSQLLSSHVPRRLLLTRIIPLLLSFLERESYVAGTMESSLQSLPLGSKTTPVTANTPTPTTPTPTSSPGTAGIVGKKTDTVVTVSIKNTLVLASLIGDILRYAREGGEDDNEDKNKTTSSGDGVMPSVFEAYLRVVLPSTCALILCSLDQETTDTSICAVASALAVMIPALRLSQWKRVRALLGLTLTEALQIVRSGNMDDNTTTTTIRTPTISSNSTTAALPIISSISGFYNNSSNNPTTTTTTTTTTNNNNSVSGFTPGRPVAGVSITSRRDILCRDGWRRRQMCFLFAFLTCVAGGKDANGKAVSIDAATIAKDAALLLRETLMMAKEECDKMIHGGRQEKKGKSIHTSEREDQEIYYEHEQPQKEKEKGDDDDEMMIMRMMMMMESKGTDPCACLDACATSLACLASYVDNTHGSAAAVSSLLCSLAESSNEKQRLLAVVLVSRVSGLPKDDHVREVYIWPPLLTLMNDTVYTVQEAAVMAAVSMVTVITTAATQEKVLRTALATVEAAGCPSKLAVAFLRHWCSLMRVMPAEPQENLMYPQLAIMIDHLKNVLCKSTSTPSLSSPSSSSSSPSSLKGVQTSIMNSKVTEDTLQAVLDVLAAIPHSAVVTPQLVKRYLIPRIQLLTSVPTLNASSRSQLVSIAKEYDAVMGSGRGMQGATNFFGRVRDEFKKRF</sequence>
<dbReference type="EMBL" id="NBCO01000006">
    <property type="protein sequence ID" value="ORC91344.1"/>
    <property type="molecule type" value="Genomic_DNA"/>
</dbReference>
<dbReference type="PANTHER" id="PTHR32059">
    <property type="entry name" value="RAB11-BINDING PROTEIN RELCH"/>
    <property type="match status" value="1"/>
</dbReference>
<dbReference type="STRING" id="67003.A0A1X0P326"/>
<accession>A0A1X0P326</accession>